<dbReference type="OMA" id="WDRIKRR"/>
<comment type="similarity">
    <text evidence="8">Belongs to the auxin efflux carrier (TC 2.A.69.2) family.</text>
</comment>
<dbReference type="Proteomes" id="UP000004995">
    <property type="component" value="Unassembled WGS sequence"/>
</dbReference>
<evidence type="ECO:0000256" key="9">
    <source>
        <dbReference type="SAM" id="Phobius"/>
    </source>
</evidence>
<dbReference type="GO" id="GO:0005789">
    <property type="term" value="C:endoplasmic reticulum membrane"/>
    <property type="evidence" value="ECO:0007669"/>
    <property type="project" value="UniProtKB-SubCell"/>
</dbReference>
<dbReference type="InterPro" id="IPR004776">
    <property type="entry name" value="Mem_transp_PIN-like"/>
</dbReference>
<evidence type="ECO:0000256" key="8">
    <source>
        <dbReference type="ARBA" id="ARBA00025752"/>
    </source>
</evidence>
<feature type="transmembrane region" description="Helical" evidence="9">
    <location>
        <begin position="106"/>
        <end position="127"/>
    </location>
</feature>
<keyword evidence="5 9" id="KW-0472">Membrane</keyword>
<evidence type="ECO:0000313" key="11">
    <source>
        <dbReference type="Proteomes" id="UP000004995"/>
    </source>
</evidence>
<dbReference type="GO" id="GO:0009734">
    <property type="term" value="P:auxin-activated signaling pathway"/>
    <property type="evidence" value="ECO:0007669"/>
    <property type="project" value="UniProtKB-KW"/>
</dbReference>
<dbReference type="FunCoup" id="K3ZZW4">
    <property type="interactions" value="123"/>
</dbReference>
<dbReference type="GO" id="GO:0022857">
    <property type="term" value="F:transmembrane transporter activity"/>
    <property type="evidence" value="ECO:0000318"/>
    <property type="project" value="GO_Central"/>
</dbReference>
<dbReference type="Pfam" id="PF03547">
    <property type="entry name" value="Mem_trans"/>
    <property type="match status" value="1"/>
</dbReference>
<protein>
    <submittedName>
        <fullName evidence="10">Uncharacterized protein</fullName>
    </submittedName>
</protein>
<feature type="transmembrane region" description="Helical" evidence="9">
    <location>
        <begin position="272"/>
        <end position="295"/>
    </location>
</feature>
<keyword evidence="3 9" id="KW-0812">Transmembrane</keyword>
<dbReference type="PANTHER" id="PTHR31651:SF33">
    <property type="entry name" value="PROTEIN PIN-LIKES 1"/>
    <property type="match status" value="1"/>
</dbReference>
<keyword evidence="11" id="KW-1185">Reference proteome</keyword>
<dbReference type="InterPro" id="IPR045033">
    <property type="entry name" value="PILS1/3/4/5/7"/>
</dbReference>
<sequence>MGLLELFVTACVPVFNMLLVTGVGSFLASDFAGILNKEARKHLNNLVLYVFNPSLIATYLAKTVTMESLGKLWFMPVNILLSFIFGLFFGWILIQVTRAPAKLKGLILGCCSAGNVGNIFLIIVPALCKEKGSPFGAPDACQTYGLAYSSLSLAIGAVFLWSFAYNIIRVTSQVSEGDGDALTNQTAVFIPRSATGPVSEKFSTSIMNECTLPLISTDIPPNKSKVPLLGRARQFLPSIAGGVDFRKLFAPSTIAVKMPLFAPFKNPLTHRVIPAFSLTSWTHILHVFLISLALFCCCFSTKHVANITVDGAAVPAVTLIMGGNLLKAGLQPNMPVLLPLLGTGLVRGAVRLGLVQPDPLYQFILLLPQYAVPPAMNIGTMTQLFGVGEGECSVIFVWAYALASGAVTACSAFFMWTLSP</sequence>
<dbReference type="GO" id="GO:0080162">
    <property type="term" value="P:endoplasmic reticulum to cytosol auxin transport"/>
    <property type="evidence" value="ECO:0007669"/>
    <property type="project" value="InterPro"/>
</dbReference>
<reference evidence="11" key="1">
    <citation type="journal article" date="2012" name="Nat. Biotechnol.">
        <title>Reference genome sequence of the model plant Setaria.</title>
        <authorList>
            <person name="Bennetzen J.L."/>
            <person name="Schmutz J."/>
            <person name="Wang H."/>
            <person name="Percifield R."/>
            <person name="Hawkins J."/>
            <person name="Pontaroli A.C."/>
            <person name="Estep M."/>
            <person name="Feng L."/>
            <person name="Vaughn J.N."/>
            <person name="Grimwood J."/>
            <person name="Jenkins J."/>
            <person name="Barry K."/>
            <person name="Lindquist E."/>
            <person name="Hellsten U."/>
            <person name="Deshpande S."/>
            <person name="Wang X."/>
            <person name="Wu X."/>
            <person name="Mitros T."/>
            <person name="Triplett J."/>
            <person name="Yang X."/>
            <person name="Ye C.Y."/>
            <person name="Mauro-Herrera M."/>
            <person name="Wang L."/>
            <person name="Li P."/>
            <person name="Sharma M."/>
            <person name="Sharma R."/>
            <person name="Ronald P.C."/>
            <person name="Panaud O."/>
            <person name="Kellogg E.A."/>
            <person name="Brutnell T.P."/>
            <person name="Doust A.N."/>
            <person name="Tuskan G.A."/>
            <person name="Rokhsar D."/>
            <person name="Devos K.M."/>
        </authorList>
    </citation>
    <scope>NUCLEOTIDE SEQUENCE [LARGE SCALE GENOMIC DNA]</scope>
    <source>
        <strain evidence="11">cv. Yugu1</strain>
    </source>
</reference>
<keyword evidence="2" id="KW-0813">Transport</keyword>
<comment type="function">
    <text evidence="7">Involved in cellular auxin homeostasis by regulating auxin metabolism. Regulates intracellular auxin accumulation at the endoplasmic reticulum and thus auxin availability for nuclear auxin signaling.</text>
</comment>
<evidence type="ECO:0000256" key="3">
    <source>
        <dbReference type="ARBA" id="ARBA00022692"/>
    </source>
</evidence>
<feature type="transmembrane region" description="Helical" evidence="9">
    <location>
        <begin position="73"/>
        <end position="94"/>
    </location>
</feature>
<feature type="transmembrane region" description="Helical" evidence="9">
    <location>
        <begin position="395"/>
        <end position="418"/>
    </location>
</feature>
<accession>K3ZZW4</accession>
<dbReference type="HOGENOM" id="CLU_044945_0_0_1"/>
<evidence type="ECO:0000256" key="4">
    <source>
        <dbReference type="ARBA" id="ARBA00022989"/>
    </source>
</evidence>
<dbReference type="EMBL" id="AGNK02001173">
    <property type="status" value="NOT_ANNOTATED_CDS"/>
    <property type="molecule type" value="Genomic_DNA"/>
</dbReference>
<evidence type="ECO:0000256" key="2">
    <source>
        <dbReference type="ARBA" id="ARBA00022448"/>
    </source>
</evidence>
<evidence type="ECO:0000256" key="1">
    <source>
        <dbReference type="ARBA" id="ARBA00004477"/>
    </source>
</evidence>
<dbReference type="GO" id="GO:0016020">
    <property type="term" value="C:membrane"/>
    <property type="evidence" value="ECO:0000318"/>
    <property type="project" value="GO_Central"/>
</dbReference>
<feature type="transmembrane region" description="Helical" evidence="9">
    <location>
        <begin position="6"/>
        <end position="31"/>
    </location>
</feature>
<comment type="subcellular location">
    <subcellularLocation>
        <location evidence="1">Endoplasmic reticulum membrane</location>
        <topology evidence="1">Multi-pass membrane protein</topology>
    </subcellularLocation>
</comment>
<dbReference type="AlphaFoldDB" id="K3ZZW4"/>
<keyword evidence="6" id="KW-0927">Auxin signaling pathway</keyword>
<evidence type="ECO:0000256" key="6">
    <source>
        <dbReference type="ARBA" id="ARBA00023294"/>
    </source>
</evidence>
<dbReference type="EnsemblPlants" id="KQL25077">
    <property type="protein sequence ID" value="KQL25077"/>
    <property type="gene ID" value="SETIT_032149mg"/>
</dbReference>
<dbReference type="STRING" id="4555.K3ZZW4"/>
<evidence type="ECO:0000256" key="5">
    <source>
        <dbReference type="ARBA" id="ARBA00023136"/>
    </source>
</evidence>
<evidence type="ECO:0000256" key="7">
    <source>
        <dbReference type="ARBA" id="ARBA00025100"/>
    </source>
</evidence>
<feature type="transmembrane region" description="Helical" evidence="9">
    <location>
        <begin position="147"/>
        <end position="168"/>
    </location>
</feature>
<dbReference type="InParanoid" id="K3ZZW4"/>
<organism evidence="10 11">
    <name type="scientific">Setaria italica</name>
    <name type="common">Foxtail millet</name>
    <name type="synonym">Panicum italicum</name>
    <dbReference type="NCBI Taxonomy" id="4555"/>
    <lineage>
        <taxon>Eukaryota</taxon>
        <taxon>Viridiplantae</taxon>
        <taxon>Streptophyta</taxon>
        <taxon>Embryophyta</taxon>
        <taxon>Tracheophyta</taxon>
        <taxon>Spermatophyta</taxon>
        <taxon>Magnoliopsida</taxon>
        <taxon>Liliopsida</taxon>
        <taxon>Poales</taxon>
        <taxon>Poaceae</taxon>
        <taxon>PACMAD clade</taxon>
        <taxon>Panicoideae</taxon>
        <taxon>Panicodae</taxon>
        <taxon>Paniceae</taxon>
        <taxon>Cenchrinae</taxon>
        <taxon>Setaria</taxon>
    </lineage>
</organism>
<name>K3ZZW4_SETIT</name>
<evidence type="ECO:0000313" key="10">
    <source>
        <dbReference type="EnsemblPlants" id="KQL25077"/>
    </source>
</evidence>
<proteinExistence type="inferred from homology"/>
<dbReference type="eggNOG" id="KOG2722">
    <property type="taxonomic scope" value="Eukaryota"/>
</dbReference>
<keyword evidence="4 9" id="KW-1133">Transmembrane helix</keyword>
<dbReference type="PANTHER" id="PTHR31651">
    <property type="match status" value="1"/>
</dbReference>
<dbReference type="Gramene" id="KQL25077">
    <property type="protein sequence ID" value="KQL25077"/>
    <property type="gene ID" value="SETIT_032149mg"/>
</dbReference>
<reference evidence="10" key="2">
    <citation type="submission" date="2018-08" db="UniProtKB">
        <authorList>
            <consortium name="EnsemblPlants"/>
        </authorList>
    </citation>
    <scope>IDENTIFICATION</scope>
    <source>
        <strain evidence="10">Yugu1</strain>
    </source>
</reference>